<evidence type="ECO:0000313" key="1">
    <source>
        <dbReference type="EMBL" id="CCA43745.1"/>
    </source>
</evidence>
<accession>I4E332</accession>
<reference evidence="1" key="1">
    <citation type="submission" date="2011-03" db="EMBL/GenBank/DDBJ databases">
        <title>Draft genome of Neisseria meningitidis strain alpha522.</title>
        <authorList>
            <person name="Schoen C."/>
            <person name="Blom J."/>
        </authorList>
    </citation>
    <scope>NUCLEOTIDE SEQUENCE</scope>
    <source>
        <strain evidence="1">Alpha522</strain>
    </source>
</reference>
<gene>
    <name evidence="1" type="ORF">NMALPHA522_0204</name>
</gene>
<protein>
    <submittedName>
        <fullName evidence="1">Uncharacterized protein</fullName>
    </submittedName>
</protein>
<proteinExistence type="predicted"/>
<dbReference type="AlphaFoldDB" id="I4E332"/>
<organism evidence="1">
    <name type="scientific">Neisseria meningitidis alpha522</name>
    <dbReference type="NCBI Taxonomy" id="996307"/>
    <lineage>
        <taxon>Bacteria</taxon>
        <taxon>Pseudomonadati</taxon>
        <taxon>Pseudomonadota</taxon>
        <taxon>Betaproteobacteria</taxon>
        <taxon>Neisseriales</taxon>
        <taxon>Neisseriaceae</taxon>
        <taxon>Neisseria</taxon>
    </lineage>
</organism>
<sequence>MGMTECCGNHGNDGMLRESWEWRNVSVITGMAKFQTALQVSEPM</sequence>
<dbReference type="EMBL" id="FR845697">
    <property type="protein sequence ID" value="CCA43745.1"/>
    <property type="molecule type" value="Genomic_DNA"/>
</dbReference>
<name>I4E332_NEIME</name>